<protein>
    <submittedName>
        <fullName evidence="2">Uncharacterized protein</fullName>
    </submittedName>
</protein>
<reference evidence="2 3" key="1">
    <citation type="submission" date="2017-06" db="EMBL/GenBank/DDBJ databases">
        <title>Global population genomics of the pathogenic fungus Cryptococcus neoformans var. grubii.</title>
        <authorList>
            <person name="Cuomo C."/>
            <person name="Litvintseva A."/>
            <person name="Chen Y."/>
            <person name="Young S."/>
            <person name="Zeng Q."/>
            <person name="Chapman S."/>
            <person name="Gujja S."/>
            <person name="Saif S."/>
            <person name="Birren B."/>
        </authorList>
    </citation>
    <scope>NUCLEOTIDE SEQUENCE [LARGE SCALE GENOMIC DNA]</scope>
    <source>
        <strain evidence="2 3">Tu259-1</strain>
    </source>
</reference>
<feature type="compositionally biased region" description="Basic and acidic residues" evidence="1">
    <location>
        <begin position="253"/>
        <end position="270"/>
    </location>
</feature>
<feature type="compositionally biased region" description="Low complexity" evidence="1">
    <location>
        <begin position="419"/>
        <end position="429"/>
    </location>
</feature>
<feature type="compositionally biased region" description="Low complexity" evidence="1">
    <location>
        <begin position="292"/>
        <end position="307"/>
    </location>
</feature>
<dbReference type="EMBL" id="AMKT01000083">
    <property type="protein sequence ID" value="OXG13081.1"/>
    <property type="molecule type" value="Genomic_DNA"/>
</dbReference>
<feature type="compositionally biased region" description="Pro residues" evidence="1">
    <location>
        <begin position="636"/>
        <end position="647"/>
    </location>
</feature>
<feature type="region of interest" description="Disordered" evidence="1">
    <location>
        <begin position="417"/>
        <end position="462"/>
    </location>
</feature>
<feature type="compositionally biased region" description="Basic and acidic residues" evidence="1">
    <location>
        <begin position="107"/>
        <end position="118"/>
    </location>
</feature>
<organism evidence="2 3">
    <name type="scientific">Cryptococcus neoformans Tu259-1</name>
    <dbReference type="NCBI Taxonomy" id="1230072"/>
    <lineage>
        <taxon>Eukaryota</taxon>
        <taxon>Fungi</taxon>
        <taxon>Dikarya</taxon>
        <taxon>Basidiomycota</taxon>
        <taxon>Agaricomycotina</taxon>
        <taxon>Tremellomycetes</taxon>
        <taxon>Tremellales</taxon>
        <taxon>Cryptococcaceae</taxon>
        <taxon>Cryptococcus</taxon>
        <taxon>Cryptococcus neoformans species complex</taxon>
    </lineage>
</organism>
<feature type="compositionally biased region" description="Polar residues" evidence="1">
    <location>
        <begin position="59"/>
        <end position="79"/>
    </location>
</feature>
<feature type="compositionally biased region" description="Low complexity" evidence="1">
    <location>
        <begin position="25"/>
        <end position="36"/>
    </location>
</feature>
<dbReference type="OrthoDB" id="2413468at2759"/>
<feature type="compositionally biased region" description="Pro residues" evidence="1">
    <location>
        <begin position="430"/>
        <end position="442"/>
    </location>
</feature>
<feature type="compositionally biased region" description="Low complexity" evidence="1">
    <location>
        <begin position="159"/>
        <end position="170"/>
    </location>
</feature>
<accession>A0A854Q701</accession>
<feature type="region of interest" description="Disordered" evidence="1">
    <location>
        <begin position="25"/>
        <end position="352"/>
    </location>
</feature>
<dbReference type="Proteomes" id="UP000199727">
    <property type="component" value="Unassembled WGS sequence"/>
</dbReference>
<gene>
    <name evidence="2" type="ORF">C361_06272</name>
</gene>
<sequence>MEPDTEEFKTPIAVPWQERPDLVPPQFVFPVSSSSPRGQFKSPGSAQRAQTIPVAASIYTPTNPSASSPRAHTPQSTVSAHPVLERGPGGTPRSAPAHTSAFGTGADGKEDGWEETLKGRNRRTLPAKVPSSASNLAGLLDGSIDEPGAEQHTVQSQAPISSSPTSISPSDSPPRPQHQLPTITHTPHSPVSSPPSSNTPARPDRSPSRGATPTPTYSSSASITELTDMLGGAIDEIGLIDSRDTPPPMVGEPSKRERPDMRIELEKAKGLEPAAEVVNKGPMTPTSLPTRGTSLSSTTATQAQGATEMSAGVASSLPLHQSELERTTSSTLSATSSNNPPPFSSPHITLTHSPTTLSFQTAARPWPSAMSISTLKSHKSAGARALAYARAINEIARAETGLKAWCAAAAAEAHRRPIHAAASKTSTSHPAPPVSSPSPSSPFPFDLSPHPRNVSTGSEFPMRADSYTAREISQRVIDPADQPTALPPNLPYPQLQAQVNYHHHHHQLSPGGSSLGGGLKPSQSMQSVSSFTSSKKSGGSGGGGFFSAIRKGSSRKESMSMSLGPPGGYMGGSSASKKDVRGLPISAPRSASPQKPDGQSGLGSGSHTPRVQSGIPSPMGPRPLGPRGAGARGSFTPPPPPPPPPPGGQTGPPGRASLDTGPSRMSVPAPAPASSSSSSSPRNLRGSMDSVRLGGKTCGTAGMLGTATTGMDSGEDVKYMTDVLPYVEKSVLRAYLKRYGGDQMQALGAYLEDEKNGVVR</sequence>
<evidence type="ECO:0000256" key="1">
    <source>
        <dbReference type="SAM" id="MobiDB-lite"/>
    </source>
</evidence>
<feature type="compositionally biased region" description="Low complexity" evidence="1">
    <location>
        <begin position="699"/>
        <end position="711"/>
    </location>
</feature>
<dbReference type="AlphaFoldDB" id="A0A854Q701"/>
<name>A0A854Q701_CRYNE</name>
<feature type="region of interest" description="Disordered" evidence="1">
    <location>
        <begin position="501"/>
        <end position="714"/>
    </location>
</feature>
<evidence type="ECO:0000313" key="3">
    <source>
        <dbReference type="Proteomes" id="UP000199727"/>
    </source>
</evidence>
<feature type="compositionally biased region" description="Low complexity" evidence="1">
    <location>
        <begin position="211"/>
        <end position="224"/>
    </location>
</feature>
<comment type="caution">
    <text evidence="2">The sequence shown here is derived from an EMBL/GenBank/DDBJ whole genome shotgun (WGS) entry which is preliminary data.</text>
</comment>
<feature type="compositionally biased region" description="Low complexity" evidence="1">
    <location>
        <begin position="327"/>
        <end position="338"/>
    </location>
</feature>
<feature type="compositionally biased region" description="Low complexity" evidence="1">
    <location>
        <begin position="181"/>
        <end position="200"/>
    </location>
</feature>
<proteinExistence type="predicted"/>
<feature type="compositionally biased region" description="Low complexity" evidence="1">
    <location>
        <begin position="662"/>
        <end position="681"/>
    </location>
</feature>
<feature type="compositionally biased region" description="Low complexity" evidence="1">
    <location>
        <begin position="520"/>
        <end position="537"/>
    </location>
</feature>
<evidence type="ECO:0000313" key="2">
    <source>
        <dbReference type="EMBL" id="OXG13081.1"/>
    </source>
</evidence>
<feature type="compositionally biased region" description="Polar residues" evidence="1">
    <location>
        <begin position="605"/>
        <end position="615"/>
    </location>
</feature>